<dbReference type="CDD" id="cd23340">
    <property type="entry name" value="beta-trefoil_FSCN_ACP-like"/>
    <property type="match status" value="1"/>
</dbReference>
<dbReference type="PANTHER" id="PTHR31205:SF69">
    <property type="entry name" value="ACTIN CROSS-LINKING PROTEIN (DUF569)"/>
    <property type="match status" value="1"/>
</dbReference>
<dbReference type="Pfam" id="PF04601">
    <property type="entry name" value="DUF569"/>
    <property type="match status" value="1"/>
</dbReference>
<dbReference type="AlphaFoldDB" id="A0A0D6QZY5"/>
<dbReference type="FunFam" id="2.80.10.50:FF:000067">
    <property type="entry name" value="BnaC05g19630D protein"/>
    <property type="match status" value="1"/>
</dbReference>
<feature type="domain" description="DUF569" evidence="1">
    <location>
        <begin position="1"/>
        <end position="141"/>
    </location>
</feature>
<proteinExistence type="predicted"/>
<dbReference type="InterPro" id="IPR008999">
    <property type="entry name" value="Actin-crosslinking"/>
</dbReference>
<dbReference type="Gene3D" id="2.80.10.50">
    <property type="match status" value="1"/>
</dbReference>
<accession>A0A0D6QZY5</accession>
<reference evidence="2" key="1">
    <citation type="submission" date="2015-03" db="EMBL/GenBank/DDBJ databases">
        <title>A transcriptome of Araucaria cunninghamii, an australian fine timber species.</title>
        <authorList>
            <person name="Jing Yi C.J.Y."/>
            <person name="Yin San L.Y.S."/>
            <person name="Abdul Karim S.S."/>
            <person name="Wan Azmi N.N."/>
            <person name="Hercus R.R."/>
            <person name="Croft L.L."/>
        </authorList>
    </citation>
    <scope>NUCLEOTIDE SEQUENCE</scope>
    <source>
        <strain evidence="2">MI0301</strain>
        <tissue evidence="2">Leaf</tissue>
    </source>
</reference>
<evidence type="ECO:0000313" key="2">
    <source>
        <dbReference type="EMBL" id="JAG97142.1"/>
    </source>
</evidence>
<protein>
    <recommendedName>
        <fullName evidence="1">DUF569 domain-containing protein</fullName>
    </recommendedName>
</protein>
<organism evidence="2">
    <name type="scientific">Araucaria cunninghamii</name>
    <name type="common">Hoop pine</name>
    <name type="synonym">Moreton Bay pine</name>
    <dbReference type="NCBI Taxonomy" id="56994"/>
    <lineage>
        <taxon>Eukaryota</taxon>
        <taxon>Viridiplantae</taxon>
        <taxon>Streptophyta</taxon>
        <taxon>Embryophyta</taxon>
        <taxon>Tracheophyta</taxon>
        <taxon>Spermatophyta</taxon>
        <taxon>Pinopsida</taxon>
        <taxon>Pinidae</taxon>
        <taxon>Conifers II</taxon>
        <taxon>Araucariales</taxon>
        <taxon>Araucariaceae</taxon>
        <taxon>Araucaria</taxon>
    </lineage>
</organism>
<dbReference type="InterPro" id="IPR007679">
    <property type="entry name" value="DUF569"/>
</dbReference>
<dbReference type="EMBL" id="GCKF01034796">
    <property type="protein sequence ID" value="JAG97142.1"/>
    <property type="molecule type" value="Transcribed_RNA"/>
</dbReference>
<dbReference type="PANTHER" id="PTHR31205">
    <property type="entry name" value="ACTIN CROSS-LINKING PROTEIN (DUF569)"/>
    <property type="match status" value="1"/>
</dbReference>
<dbReference type="SUPFAM" id="SSF50405">
    <property type="entry name" value="Actin-crosslinking proteins"/>
    <property type="match status" value="1"/>
</dbReference>
<evidence type="ECO:0000259" key="1">
    <source>
        <dbReference type="Pfam" id="PF04601"/>
    </source>
</evidence>
<sequence>MEFFQKAKYVRIRSHHGKYLWANDDGASVSQSRDGGKQNAKWKVEIVEGKNLIRLKSCHDCYLTASSILFLLGTTGRKVLQTIPLKLDSSVEWEPIKEGYQAKLRASNGNYLRANGGIPPWRNSVTHDSSQRTATQNWTLWDVEITEIQMPSSLKELKEQAAVKMQQQLDKDATMKMYQT</sequence>
<name>A0A0D6QZY5_ARACU</name>